<evidence type="ECO:0000313" key="1">
    <source>
        <dbReference type="EMBL" id="MEF7612632.1"/>
    </source>
</evidence>
<dbReference type="Pfam" id="PF12261">
    <property type="entry name" value="T_hemolysin"/>
    <property type="match status" value="1"/>
</dbReference>
<protein>
    <submittedName>
        <fullName evidence="1">Thermostable hemolysin</fullName>
    </submittedName>
</protein>
<dbReference type="Proteomes" id="UP001336250">
    <property type="component" value="Unassembled WGS sequence"/>
</dbReference>
<dbReference type="InterPro" id="IPR022050">
    <property type="entry name" value="T_hemolysin"/>
</dbReference>
<sequence>MATSAPFAPRPAPPAAPVLQVHDETDARRRAVEAFIQAVYHRRYGARITRFAPTLVALWHEGCITAAAGYRAASTGPLFLERYLPEPVERLLATPAPPRRGIVEVGHLAAGRAGEGRRLVLMLAAHLATLDCEWVVSTLTAELRQLFVRIGVVPLTLGAADPARLGTEAGDWGSYYDHAPVVLAGHLPRAMRHIDQYSAATGANR</sequence>
<keyword evidence="2" id="KW-1185">Reference proteome</keyword>
<comment type="caution">
    <text evidence="1">The sequence shown here is derived from an EMBL/GenBank/DDBJ whole genome shotgun (WGS) entry which is preliminary data.</text>
</comment>
<dbReference type="RefSeq" id="WP_332287526.1">
    <property type="nucleotide sequence ID" value="NZ_JAZIBG010000008.1"/>
</dbReference>
<dbReference type="EMBL" id="JAZIBG010000008">
    <property type="protein sequence ID" value="MEF7612632.1"/>
    <property type="molecule type" value="Genomic_DNA"/>
</dbReference>
<organism evidence="1 2">
    <name type="scientific">Aquincola agrisoli</name>
    <dbReference type="NCBI Taxonomy" id="3119538"/>
    <lineage>
        <taxon>Bacteria</taxon>
        <taxon>Pseudomonadati</taxon>
        <taxon>Pseudomonadota</taxon>
        <taxon>Betaproteobacteria</taxon>
        <taxon>Burkholderiales</taxon>
        <taxon>Sphaerotilaceae</taxon>
        <taxon>Aquincola</taxon>
    </lineage>
</organism>
<evidence type="ECO:0000313" key="2">
    <source>
        <dbReference type="Proteomes" id="UP001336250"/>
    </source>
</evidence>
<dbReference type="AlphaFoldDB" id="A0AAW9QBN7"/>
<proteinExistence type="predicted"/>
<accession>A0AAW9QBN7</accession>
<reference evidence="1 2" key="1">
    <citation type="submission" date="2024-02" db="EMBL/GenBank/DDBJ databases">
        <title>Genome sequence of Aquincola sp. MAHUQ-54.</title>
        <authorList>
            <person name="Huq M.A."/>
        </authorList>
    </citation>
    <scope>NUCLEOTIDE SEQUENCE [LARGE SCALE GENOMIC DNA]</scope>
    <source>
        <strain evidence="1 2">MAHUQ-54</strain>
    </source>
</reference>
<gene>
    <name evidence="1" type="ORF">V4F39_01835</name>
</gene>
<name>A0AAW9QBN7_9BURK</name>